<dbReference type="AlphaFoldDB" id="A0A484K8K0"/>
<feature type="region of interest" description="Disordered" evidence="1">
    <location>
        <begin position="1"/>
        <end position="36"/>
    </location>
</feature>
<feature type="compositionally biased region" description="Basic and acidic residues" evidence="1">
    <location>
        <begin position="1"/>
        <end position="12"/>
    </location>
</feature>
<evidence type="ECO:0000313" key="2">
    <source>
        <dbReference type="EMBL" id="VFQ62053.1"/>
    </source>
</evidence>
<protein>
    <submittedName>
        <fullName evidence="2">Uncharacterized protein</fullName>
    </submittedName>
</protein>
<proteinExistence type="predicted"/>
<name>A0A484K8K0_9ASTE</name>
<evidence type="ECO:0000313" key="3">
    <source>
        <dbReference type="Proteomes" id="UP000595140"/>
    </source>
</evidence>
<accession>A0A484K8K0</accession>
<gene>
    <name evidence="2" type="ORF">CCAM_LOCUS3829</name>
</gene>
<reference evidence="2 3" key="1">
    <citation type="submission" date="2018-04" db="EMBL/GenBank/DDBJ databases">
        <authorList>
            <person name="Vogel A."/>
        </authorList>
    </citation>
    <scope>NUCLEOTIDE SEQUENCE [LARGE SCALE GENOMIC DNA]</scope>
</reference>
<keyword evidence="3" id="KW-1185">Reference proteome</keyword>
<dbReference type="EMBL" id="OOIL02000217">
    <property type="protein sequence ID" value="VFQ62053.1"/>
    <property type="molecule type" value="Genomic_DNA"/>
</dbReference>
<dbReference type="Proteomes" id="UP000595140">
    <property type="component" value="Unassembled WGS sequence"/>
</dbReference>
<evidence type="ECO:0000256" key="1">
    <source>
        <dbReference type="SAM" id="MobiDB-lite"/>
    </source>
</evidence>
<sequence length="272" mass="31296">MGKECDESDRAGDQFVLHMEPGNENDTVTESVNRTPEAVSCAPLEKVVEVGEIKDPFETPTQMCEALMKEPEENLFYPLDFNIFSDEPPRSRVVEPSKELQELIKAVEEEVKDSDDEDDVNKVGSEEEKCTQIVVYAPLNDGDENMDPVDGKHRPRREMKAPRRFTSGEDALGRNNKHPKTNTYRHRGEMMDEEMFKGPFSEDPDAMPLKEAVKSLEDVLFDGLLKNHVRERGRKYLAGRDEMDPSEFKPLYGLEETMRKSWYYKLFFHGHG</sequence>
<organism evidence="2 3">
    <name type="scientific">Cuscuta campestris</name>
    <dbReference type="NCBI Taxonomy" id="132261"/>
    <lineage>
        <taxon>Eukaryota</taxon>
        <taxon>Viridiplantae</taxon>
        <taxon>Streptophyta</taxon>
        <taxon>Embryophyta</taxon>
        <taxon>Tracheophyta</taxon>
        <taxon>Spermatophyta</taxon>
        <taxon>Magnoliopsida</taxon>
        <taxon>eudicotyledons</taxon>
        <taxon>Gunneridae</taxon>
        <taxon>Pentapetalae</taxon>
        <taxon>asterids</taxon>
        <taxon>lamiids</taxon>
        <taxon>Solanales</taxon>
        <taxon>Convolvulaceae</taxon>
        <taxon>Cuscuteae</taxon>
        <taxon>Cuscuta</taxon>
        <taxon>Cuscuta subgen. Grammica</taxon>
        <taxon>Cuscuta sect. Cleistogrammica</taxon>
    </lineage>
</organism>
<feature type="compositionally biased region" description="Polar residues" evidence="1">
    <location>
        <begin position="24"/>
        <end position="34"/>
    </location>
</feature>